<protein>
    <submittedName>
        <fullName evidence="1">Uncharacterized protein</fullName>
    </submittedName>
</protein>
<comment type="caution">
    <text evidence="1">The sequence shown here is derived from an EMBL/GenBank/DDBJ whole genome shotgun (WGS) entry which is preliminary data.</text>
</comment>
<sequence>MIHFRDTVQQKFRWKVRSKLTLEKDHALLSNNYELAYKRLDSTYKKLDKTGYREKYQQVFGEWVEEGVIEEVFLRRIVVAKVLITFLVSSYSKLSQE</sequence>
<dbReference type="Proteomes" id="UP000887116">
    <property type="component" value="Unassembled WGS sequence"/>
</dbReference>
<proteinExistence type="predicted"/>
<accession>A0A8X6H2M1</accession>
<gene>
    <name evidence="1" type="ORF">TNCT_364301</name>
</gene>
<reference evidence="1" key="1">
    <citation type="submission" date="2020-07" db="EMBL/GenBank/DDBJ databases">
        <title>Multicomponent nature underlies the extraordinary mechanical properties of spider dragline silk.</title>
        <authorList>
            <person name="Kono N."/>
            <person name="Nakamura H."/>
            <person name="Mori M."/>
            <person name="Yoshida Y."/>
            <person name="Ohtoshi R."/>
            <person name="Malay A.D."/>
            <person name="Moran D.A.P."/>
            <person name="Tomita M."/>
            <person name="Numata K."/>
            <person name="Arakawa K."/>
        </authorList>
    </citation>
    <scope>NUCLEOTIDE SEQUENCE</scope>
</reference>
<name>A0A8X6H2M1_TRICU</name>
<dbReference type="EMBL" id="BMAO01007305">
    <property type="protein sequence ID" value="GFR15063.1"/>
    <property type="molecule type" value="Genomic_DNA"/>
</dbReference>
<dbReference type="AlphaFoldDB" id="A0A8X6H2M1"/>
<evidence type="ECO:0000313" key="1">
    <source>
        <dbReference type="EMBL" id="GFR15063.1"/>
    </source>
</evidence>
<evidence type="ECO:0000313" key="2">
    <source>
        <dbReference type="Proteomes" id="UP000887116"/>
    </source>
</evidence>
<organism evidence="1 2">
    <name type="scientific">Trichonephila clavata</name>
    <name type="common">Joro spider</name>
    <name type="synonym">Nephila clavata</name>
    <dbReference type="NCBI Taxonomy" id="2740835"/>
    <lineage>
        <taxon>Eukaryota</taxon>
        <taxon>Metazoa</taxon>
        <taxon>Ecdysozoa</taxon>
        <taxon>Arthropoda</taxon>
        <taxon>Chelicerata</taxon>
        <taxon>Arachnida</taxon>
        <taxon>Araneae</taxon>
        <taxon>Araneomorphae</taxon>
        <taxon>Entelegynae</taxon>
        <taxon>Araneoidea</taxon>
        <taxon>Nephilidae</taxon>
        <taxon>Trichonephila</taxon>
    </lineage>
</organism>
<keyword evidence="2" id="KW-1185">Reference proteome</keyword>